<dbReference type="EMBL" id="VIIS01001625">
    <property type="protein sequence ID" value="KAF0295344.1"/>
    <property type="molecule type" value="Genomic_DNA"/>
</dbReference>
<name>A0A6A4VUQ5_AMPAM</name>
<proteinExistence type="predicted"/>
<gene>
    <name evidence="2" type="ORF">FJT64_007107</name>
</gene>
<accession>A0A6A4VUQ5</accession>
<evidence type="ECO:0000313" key="3">
    <source>
        <dbReference type="Proteomes" id="UP000440578"/>
    </source>
</evidence>
<keyword evidence="3" id="KW-1185">Reference proteome</keyword>
<dbReference type="Pfam" id="PF00024">
    <property type="entry name" value="PAN_1"/>
    <property type="match status" value="1"/>
</dbReference>
<dbReference type="OrthoDB" id="7950296at2759"/>
<organism evidence="2 3">
    <name type="scientific">Amphibalanus amphitrite</name>
    <name type="common">Striped barnacle</name>
    <name type="synonym">Balanus amphitrite</name>
    <dbReference type="NCBI Taxonomy" id="1232801"/>
    <lineage>
        <taxon>Eukaryota</taxon>
        <taxon>Metazoa</taxon>
        <taxon>Ecdysozoa</taxon>
        <taxon>Arthropoda</taxon>
        <taxon>Crustacea</taxon>
        <taxon>Multicrustacea</taxon>
        <taxon>Cirripedia</taxon>
        <taxon>Thoracica</taxon>
        <taxon>Thoracicalcarea</taxon>
        <taxon>Balanomorpha</taxon>
        <taxon>Balanoidea</taxon>
        <taxon>Balanidae</taxon>
        <taxon>Amphibalaninae</taxon>
        <taxon>Amphibalanus</taxon>
    </lineage>
</organism>
<evidence type="ECO:0000259" key="1">
    <source>
        <dbReference type="Pfam" id="PF00024"/>
    </source>
</evidence>
<dbReference type="AlphaFoldDB" id="A0A6A4VUQ5"/>
<dbReference type="InterPro" id="IPR003609">
    <property type="entry name" value="Pan_app"/>
</dbReference>
<evidence type="ECO:0000313" key="2">
    <source>
        <dbReference type="EMBL" id="KAF0295344.1"/>
    </source>
</evidence>
<protein>
    <recommendedName>
        <fullName evidence="1">Apple domain-containing protein</fullName>
    </recommendedName>
</protein>
<comment type="caution">
    <text evidence="2">The sequence shown here is derived from an EMBL/GenBank/DDBJ whole genome shotgun (WGS) entry which is preliminary data.</text>
</comment>
<dbReference type="Proteomes" id="UP000440578">
    <property type="component" value="Unassembled WGS sequence"/>
</dbReference>
<feature type="domain" description="Apple" evidence="1">
    <location>
        <begin position="27"/>
        <end position="64"/>
    </location>
</feature>
<sequence>MSELGEHNGTLPTDLVLATVNDVLEPSCRHLCLSRPHCLGTTYRPRDQLCLLSARRPAPSRLEPAEEPWLLAARRGLAFLDEPCERDEDCRLVVPWSECRADCLRLPPRR</sequence>
<reference evidence="2 3" key="1">
    <citation type="submission" date="2019-07" db="EMBL/GenBank/DDBJ databases">
        <title>Draft genome assembly of a fouling barnacle, Amphibalanus amphitrite (Darwin, 1854): The first reference genome for Thecostraca.</title>
        <authorList>
            <person name="Kim W."/>
        </authorList>
    </citation>
    <scope>NUCLEOTIDE SEQUENCE [LARGE SCALE GENOMIC DNA]</scope>
    <source>
        <strain evidence="2">SNU_AA5</strain>
        <tissue evidence="2">Soma without cirri and trophi</tissue>
    </source>
</reference>